<dbReference type="GO" id="GO:0005737">
    <property type="term" value="C:cytoplasm"/>
    <property type="evidence" value="ECO:0007669"/>
    <property type="project" value="TreeGrafter"/>
</dbReference>
<sequence>MKQTNLKNVFSPDIARPSVAQAGPSVPLLKGTTAMDPLKTILALFLILSGSFESAAAGLACYTCSDGCDHPREPGMGVMTEHCDLEKDQAPICASFFDPENRHYNYGRGCVRMSDRPQEFQESECVIMDVADFWNPNGPKRKTCEHLCDGYVCDDEFVSSELNRKHPMDWEDSNGFESLKEGDLLGLSSGTRLSFENPNYFLSQVTARLNDTLNSNGAGPTSETVKPRRRRSMSAEDSSSEDDEPNADDALLMRNSNSSLEEEIDATSSLTANHAKRNPRVEGPNRTRRSEKDLKPMETESDDFPEVEPVSSALWEASKLSSTSGKDLPYGWEERRNPRMGLYYYHTGTGISQKERPRPVQMRSRAPFAPHRPLSMNMERISEEKFRRSLTSSATLSDLAGTCSSDKWKRNSLPASAMEKLSPCRFVVRNLGSLEIPEEELTPDKSSKAVNRCIIGLSGGSETSEQIANGDELYLDLDDSCLKLVHVSKGDVLVSQPIHTIRVWGVGRDNGRSQQKMWLVNIRGDFAYVAKNKPSRKYMCHVFRCDGPARVIANSLRDICKRIMMQRNTAGGSSCSINSSSQASSSEPEVHVPVVCRPTSLPVDRMPSSRNAAQIASLLQTFPTPMDEPRKIIQAVYVGSQEVNKSSGMDVLHGAIDYLTSSIPMDQWAPVNIAVAPSTITVSSQEGDGRNRVDFECRVRFLSFLGIGKNIIYCGIIVHTAQEKFIAHVFSCEPSSAGLCRTVEAACKLRYQKCMDAHGPRKTKPSSGPTSSKSSAESTESSKTFKSTLKSMFGSLANVTTKRMKSLEC</sequence>
<dbReference type="InterPro" id="IPR006020">
    <property type="entry name" value="PTB/PI_dom"/>
</dbReference>
<dbReference type="Gene3D" id="2.30.29.30">
    <property type="entry name" value="Pleckstrin-homology domain (PH domain)/Phosphotyrosine-binding domain (PTB)"/>
    <property type="match status" value="2"/>
</dbReference>
<dbReference type="Pfam" id="PF00640">
    <property type="entry name" value="PID"/>
    <property type="match status" value="1"/>
</dbReference>
<dbReference type="AlphaFoldDB" id="A0A7R9GH68"/>
<organism evidence="5">
    <name type="scientific">Notodromas monacha</name>
    <dbReference type="NCBI Taxonomy" id="399045"/>
    <lineage>
        <taxon>Eukaryota</taxon>
        <taxon>Metazoa</taxon>
        <taxon>Ecdysozoa</taxon>
        <taxon>Arthropoda</taxon>
        <taxon>Crustacea</taxon>
        <taxon>Oligostraca</taxon>
        <taxon>Ostracoda</taxon>
        <taxon>Podocopa</taxon>
        <taxon>Podocopida</taxon>
        <taxon>Cypridocopina</taxon>
        <taxon>Cypridoidea</taxon>
        <taxon>Cyprididae</taxon>
        <taxon>Notodromas</taxon>
    </lineage>
</organism>
<dbReference type="InterPro" id="IPR039576">
    <property type="entry name" value="APBB1/2/3"/>
</dbReference>
<dbReference type="Gene3D" id="2.20.70.10">
    <property type="match status" value="1"/>
</dbReference>
<dbReference type="PROSITE" id="PS01179">
    <property type="entry name" value="PID"/>
    <property type="match status" value="1"/>
</dbReference>
<reference evidence="5" key="1">
    <citation type="submission" date="2020-11" db="EMBL/GenBank/DDBJ databases">
        <authorList>
            <person name="Tran Van P."/>
        </authorList>
    </citation>
    <scope>NUCLEOTIDE SEQUENCE</scope>
</reference>
<dbReference type="SMART" id="SM00462">
    <property type="entry name" value="PTB"/>
    <property type="match status" value="2"/>
</dbReference>
<dbReference type="GO" id="GO:0001540">
    <property type="term" value="F:amyloid-beta binding"/>
    <property type="evidence" value="ECO:0007669"/>
    <property type="project" value="InterPro"/>
</dbReference>
<accession>A0A7R9GH68</accession>
<feature type="region of interest" description="Disordered" evidence="2">
    <location>
        <begin position="570"/>
        <end position="591"/>
    </location>
</feature>
<feature type="compositionally biased region" description="Polar residues" evidence="2">
    <location>
        <begin position="211"/>
        <end position="224"/>
    </location>
</feature>
<dbReference type="CDD" id="cd01271">
    <property type="entry name" value="PTB2_Fe65"/>
    <property type="match status" value="1"/>
</dbReference>
<dbReference type="PANTHER" id="PTHR14058:SF8">
    <property type="entry name" value="PROTEIN FE65 HOMOLOG"/>
    <property type="match status" value="1"/>
</dbReference>
<feature type="domain" description="WW" evidence="4">
    <location>
        <begin position="326"/>
        <end position="359"/>
    </location>
</feature>
<dbReference type="GO" id="GO:0006355">
    <property type="term" value="P:regulation of DNA-templated transcription"/>
    <property type="evidence" value="ECO:0007669"/>
    <property type="project" value="TreeGrafter"/>
</dbReference>
<feature type="compositionally biased region" description="Low complexity" evidence="2">
    <location>
        <begin position="573"/>
        <end position="591"/>
    </location>
</feature>
<dbReference type="Proteomes" id="UP000678499">
    <property type="component" value="Unassembled WGS sequence"/>
</dbReference>
<name>A0A7R9GH68_9CRUS</name>
<protein>
    <recommendedName>
        <fullName evidence="7">Amyloid beta A4 protein-binding family B member 2</fullName>
    </recommendedName>
</protein>
<proteinExistence type="predicted"/>
<evidence type="ECO:0000256" key="1">
    <source>
        <dbReference type="ARBA" id="ARBA00022737"/>
    </source>
</evidence>
<feature type="compositionally biased region" description="Acidic residues" evidence="2">
    <location>
        <begin position="238"/>
        <end position="247"/>
    </location>
</feature>
<evidence type="ECO:0000259" key="4">
    <source>
        <dbReference type="PROSITE" id="PS50020"/>
    </source>
</evidence>
<dbReference type="EMBL" id="OA885736">
    <property type="protein sequence ID" value="CAD7282309.1"/>
    <property type="molecule type" value="Genomic_DNA"/>
</dbReference>
<dbReference type="GO" id="GO:0005634">
    <property type="term" value="C:nucleus"/>
    <property type="evidence" value="ECO:0007669"/>
    <property type="project" value="TreeGrafter"/>
</dbReference>
<gene>
    <name evidence="5" type="ORF">NMOB1V02_LOCUS9938</name>
</gene>
<dbReference type="CDD" id="cd00201">
    <property type="entry name" value="WW"/>
    <property type="match status" value="1"/>
</dbReference>
<evidence type="ECO:0000256" key="2">
    <source>
        <dbReference type="SAM" id="MobiDB-lite"/>
    </source>
</evidence>
<dbReference type="PANTHER" id="PTHR14058">
    <property type="entry name" value="AMYLOID BETA A4 PRECURSOR PROTEIN-BINDING FAMILY B"/>
    <property type="match status" value="1"/>
</dbReference>
<dbReference type="PROSITE" id="PS50020">
    <property type="entry name" value="WW_DOMAIN_2"/>
    <property type="match status" value="1"/>
</dbReference>
<keyword evidence="1" id="KW-0677">Repeat</keyword>
<evidence type="ECO:0008006" key="7">
    <source>
        <dbReference type="Google" id="ProtNLM"/>
    </source>
</evidence>
<evidence type="ECO:0000313" key="5">
    <source>
        <dbReference type="EMBL" id="CAD7282309.1"/>
    </source>
</evidence>
<feature type="domain" description="PID" evidence="3">
    <location>
        <begin position="424"/>
        <end position="567"/>
    </location>
</feature>
<evidence type="ECO:0000259" key="3">
    <source>
        <dbReference type="PROSITE" id="PS01179"/>
    </source>
</evidence>
<dbReference type="InterPro" id="IPR036020">
    <property type="entry name" value="WW_dom_sf"/>
</dbReference>
<dbReference type="FunFam" id="2.30.29.30:FF:000034">
    <property type="entry name" value="amyloid beta A4 precursor protein-binding family B member 2"/>
    <property type="match status" value="1"/>
</dbReference>
<feature type="region of interest" description="Disordered" evidence="2">
    <location>
        <begin position="757"/>
        <end position="784"/>
    </location>
</feature>
<dbReference type="SUPFAM" id="SSF50729">
    <property type="entry name" value="PH domain-like"/>
    <property type="match status" value="2"/>
</dbReference>
<feature type="region of interest" description="Disordered" evidence="2">
    <location>
        <begin position="211"/>
        <end position="307"/>
    </location>
</feature>
<feature type="compositionally biased region" description="Low complexity" evidence="2">
    <location>
        <begin position="765"/>
        <end position="784"/>
    </location>
</feature>
<dbReference type="EMBL" id="CAJPEX010003699">
    <property type="protein sequence ID" value="CAG0922461.1"/>
    <property type="molecule type" value="Genomic_DNA"/>
</dbReference>
<dbReference type="InterPro" id="IPR011993">
    <property type="entry name" value="PH-like_dom_sf"/>
</dbReference>
<evidence type="ECO:0000313" key="6">
    <source>
        <dbReference type="Proteomes" id="UP000678499"/>
    </source>
</evidence>
<dbReference type="OrthoDB" id="5969782at2759"/>
<dbReference type="SUPFAM" id="SSF51045">
    <property type="entry name" value="WW domain"/>
    <property type="match status" value="1"/>
</dbReference>
<feature type="compositionally biased region" description="Basic and acidic residues" evidence="2">
    <location>
        <begin position="279"/>
        <end position="298"/>
    </location>
</feature>
<dbReference type="InterPro" id="IPR001202">
    <property type="entry name" value="WW_dom"/>
</dbReference>
<keyword evidence="6" id="KW-1185">Reference proteome</keyword>